<evidence type="ECO:0000313" key="1">
    <source>
        <dbReference type="EMBL" id="SDL79464.1"/>
    </source>
</evidence>
<keyword evidence="2" id="KW-1185">Reference proteome</keyword>
<dbReference type="AlphaFoldDB" id="A0A1G9MZB7"/>
<proteinExistence type="predicted"/>
<accession>A0A1G9MZB7</accession>
<evidence type="ECO:0000313" key="2">
    <source>
        <dbReference type="Proteomes" id="UP000199068"/>
    </source>
</evidence>
<protein>
    <submittedName>
        <fullName evidence="1">Uncharacterized protein</fullName>
    </submittedName>
</protein>
<organism evidence="1 2">
    <name type="scientific">Romboutsia lituseburensis DSM 797</name>
    <dbReference type="NCBI Taxonomy" id="1121325"/>
    <lineage>
        <taxon>Bacteria</taxon>
        <taxon>Bacillati</taxon>
        <taxon>Bacillota</taxon>
        <taxon>Clostridia</taxon>
        <taxon>Peptostreptococcales</taxon>
        <taxon>Peptostreptococcaceae</taxon>
        <taxon>Romboutsia</taxon>
    </lineage>
</organism>
<reference evidence="1 2" key="1">
    <citation type="submission" date="2016-10" db="EMBL/GenBank/DDBJ databases">
        <authorList>
            <person name="de Groot N.N."/>
        </authorList>
    </citation>
    <scope>NUCLEOTIDE SEQUENCE [LARGE SCALE GENOMIC DNA]</scope>
    <source>
        <strain evidence="1 2">DSM 797</strain>
    </source>
</reference>
<dbReference type="RefSeq" id="WP_092725096.1">
    <property type="nucleotide sequence ID" value="NZ_FNGW01000003.1"/>
</dbReference>
<dbReference type="EMBL" id="FNGW01000003">
    <property type="protein sequence ID" value="SDL79464.1"/>
    <property type="molecule type" value="Genomic_DNA"/>
</dbReference>
<name>A0A1G9MZB7_9FIRM</name>
<sequence length="123" mass="14207">MDLLQFTNPNLFKSISLDQETLILVSKDSKYTFHINFKDEIKGVDFYELALATKNSSGYINKSGTVKVIQKFVLDVLSDKIKNVEDEDTTENKNYKSNNDKKIAKKSVNNNTKSKFYKNLKKR</sequence>
<dbReference type="Proteomes" id="UP000199068">
    <property type="component" value="Unassembled WGS sequence"/>
</dbReference>
<gene>
    <name evidence="1" type="ORF">SAMN04515677_103411</name>
</gene>